<sequence>GGHLAGIGRAGLVKVFGAMSVAPPVDEEHYEEINKALLLPYEAVDENDGDPRALTVSGDRTWQKRSFKSIHEVAAILSASRTSKVFDVEHLSKKVFVWTDALSIKKQNPDSYEEIIHNHDCESSYDDSSAFVDLNL</sequence>
<dbReference type="Proteomes" id="UP000663866">
    <property type="component" value="Unassembled WGS sequence"/>
</dbReference>
<gene>
    <name evidence="1" type="ORF">OVN521_LOCUS31492</name>
</gene>
<name>A0A820IAX5_9BILA</name>
<evidence type="ECO:0000313" key="2">
    <source>
        <dbReference type="Proteomes" id="UP000663866"/>
    </source>
</evidence>
<evidence type="ECO:0000313" key="1">
    <source>
        <dbReference type="EMBL" id="CAF4306393.1"/>
    </source>
</evidence>
<protein>
    <submittedName>
        <fullName evidence="1">Uncharacterized protein</fullName>
    </submittedName>
</protein>
<feature type="non-terminal residue" evidence="1">
    <location>
        <position position="1"/>
    </location>
</feature>
<organism evidence="1 2">
    <name type="scientific">Rotaria magnacalcarata</name>
    <dbReference type="NCBI Taxonomy" id="392030"/>
    <lineage>
        <taxon>Eukaryota</taxon>
        <taxon>Metazoa</taxon>
        <taxon>Spiralia</taxon>
        <taxon>Gnathifera</taxon>
        <taxon>Rotifera</taxon>
        <taxon>Eurotatoria</taxon>
        <taxon>Bdelloidea</taxon>
        <taxon>Philodinida</taxon>
        <taxon>Philodinidae</taxon>
        <taxon>Rotaria</taxon>
    </lineage>
</organism>
<proteinExistence type="predicted"/>
<reference evidence="1" key="1">
    <citation type="submission" date="2021-02" db="EMBL/GenBank/DDBJ databases">
        <authorList>
            <person name="Nowell W R."/>
        </authorList>
    </citation>
    <scope>NUCLEOTIDE SEQUENCE</scope>
</reference>
<accession>A0A820IAX5</accession>
<dbReference type="AlphaFoldDB" id="A0A820IAX5"/>
<keyword evidence="2" id="KW-1185">Reference proteome</keyword>
<dbReference type="EMBL" id="CAJOBG010016094">
    <property type="protein sequence ID" value="CAF4306393.1"/>
    <property type="molecule type" value="Genomic_DNA"/>
</dbReference>
<comment type="caution">
    <text evidence="1">The sequence shown here is derived from an EMBL/GenBank/DDBJ whole genome shotgun (WGS) entry which is preliminary data.</text>
</comment>